<keyword evidence="3" id="KW-1185">Reference proteome</keyword>
<reference evidence="3" key="1">
    <citation type="journal article" date="2023" name="Commun. Biol.">
        <title>Genome analysis of Parmales, the sister group of diatoms, reveals the evolutionary specialization of diatoms from phago-mixotrophs to photoautotrophs.</title>
        <authorList>
            <person name="Ban H."/>
            <person name="Sato S."/>
            <person name="Yoshikawa S."/>
            <person name="Yamada K."/>
            <person name="Nakamura Y."/>
            <person name="Ichinomiya M."/>
            <person name="Sato N."/>
            <person name="Blanc-Mathieu R."/>
            <person name="Endo H."/>
            <person name="Kuwata A."/>
            <person name="Ogata H."/>
        </authorList>
    </citation>
    <scope>NUCLEOTIDE SEQUENCE [LARGE SCALE GENOMIC DNA]</scope>
    <source>
        <strain evidence="3">NIES 3700</strain>
    </source>
</reference>
<evidence type="ECO:0000256" key="1">
    <source>
        <dbReference type="SAM" id="MobiDB-lite"/>
    </source>
</evidence>
<name>A0A9W7CKG6_9STRA</name>
<evidence type="ECO:0000313" key="3">
    <source>
        <dbReference type="Proteomes" id="UP001165122"/>
    </source>
</evidence>
<dbReference type="AlphaFoldDB" id="A0A9W7CKG6"/>
<feature type="region of interest" description="Disordered" evidence="1">
    <location>
        <begin position="76"/>
        <end position="96"/>
    </location>
</feature>
<proteinExistence type="predicted"/>
<evidence type="ECO:0000313" key="2">
    <source>
        <dbReference type="EMBL" id="GMI06269.1"/>
    </source>
</evidence>
<gene>
    <name evidence="2" type="ORF">TrLO_g11989</name>
</gene>
<feature type="region of interest" description="Disordered" evidence="1">
    <location>
        <begin position="1"/>
        <end position="29"/>
    </location>
</feature>
<protein>
    <submittedName>
        <fullName evidence="2">Uncharacterized protein</fullName>
    </submittedName>
</protein>
<accession>A0A9W7CKG6</accession>
<organism evidence="2 3">
    <name type="scientific">Triparma laevis f. longispina</name>
    <dbReference type="NCBI Taxonomy" id="1714387"/>
    <lineage>
        <taxon>Eukaryota</taxon>
        <taxon>Sar</taxon>
        <taxon>Stramenopiles</taxon>
        <taxon>Ochrophyta</taxon>
        <taxon>Bolidophyceae</taxon>
        <taxon>Parmales</taxon>
        <taxon>Triparmaceae</taxon>
        <taxon>Triparma</taxon>
    </lineage>
</organism>
<feature type="compositionally biased region" description="Low complexity" evidence="1">
    <location>
        <begin position="1"/>
        <end position="28"/>
    </location>
</feature>
<dbReference type="EMBL" id="BRXW01000098">
    <property type="protein sequence ID" value="GMI06269.1"/>
    <property type="molecule type" value="Genomic_DNA"/>
</dbReference>
<dbReference type="Proteomes" id="UP001165122">
    <property type="component" value="Unassembled WGS sequence"/>
</dbReference>
<comment type="caution">
    <text evidence="2">The sequence shown here is derived from an EMBL/GenBank/DDBJ whole genome shotgun (WGS) entry which is preliminary data.</text>
</comment>
<feature type="compositionally biased region" description="Polar residues" evidence="1">
    <location>
        <begin position="79"/>
        <end position="90"/>
    </location>
</feature>
<sequence length="111" mass="11716">MTLKTDTTTGAASITTATTTSGSPLSATKTEINMHDFENEEGVERLDAALTSRSILTLKTDTTGAASTTIATATRTHPCGSSLSSTQSEMNDLEKEKDADFGSRYCKFLVA</sequence>